<reference evidence="2 3" key="1">
    <citation type="submission" date="2015-08" db="EMBL/GenBank/DDBJ databases">
        <title>Whole genome sequence of Flavobacterium akiainvivens IK-1T, from decaying Wikstroemia oahuensis, an endemic Hawaiian shrub.</title>
        <authorList>
            <person name="Wan X."/>
            <person name="Hou S."/>
            <person name="Saito J."/>
            <person name="Donachie S."/>
        </authorList>
    </citation>
    <scope>NUCLEOTIDE SEQUENCE [LARGE SCALE GENOMIC DNA]</scope>
    <source>
        <strain evidence="2 3">IK-1</strain>
    </source>
</reference>
<name>A0A0M9VJQ6_9FLAO</name>
<dbReference type="PANTHER" id="PTHR43685">
    <property type="entry name" value="GLYCOSYLTRANSFERASE"/>
    <property type="match status" value="1"/>
</dbReference>
<dbReference type="STRING" id="1202724.AM493_19725"/>
<evidence type="ECO:0000313" key="2">
    <source>
        <dbReference type="EMBL" id="KOS08029.1"/>
    </source>
</evidence>
<dbReference type="Pfam" id="PF00535">
    <property type="entry name" value="Glycos_transf_2"/>
    <property type="match status" value="1"/>
</dbReference>
<proteinExistence type="predicted"/>
<dbReference type="InterPro" id="IPR001173">
    <property type="entry name" value="Glyco_trans_2-like"/>
</dbReference>
<dbReference type="Gene3D" id="3.90.550.10">
    <property type="entry name" value="Spore Coat Polysaccharide Biosynthesis Protein SpsA, Chain A"/>
    <property type="match status" value="1"/>
</dbReference>
<feature type="domain" description="Glycosyltransferase 2-like" evidence="1">
    <location>
        <begin position="3"/>
        <end position="138"/>
    </location>
</feature>
<sequence length="295" mass="34419">MLSILIPTYNYNVLPLVQEIQFQAKREHIEFEVIVLDDASTDDATISKNQQIALIDNCYYKLLQQNVGRSKMRNLLAKKAKYHWLLFLDADTMPTTQDLICQYLQYLNTEEKVVYGGIEYQQKKPPQDQLLRWVYGRQREALMANAREDEPYRSFLTLNFAIAKSVFDKVRFNEEIPNLRYEDTLFAYNLSQANIRVQHIQNPVCHNGLESSAIFLRKSEEATQGFKYLIDHNLLPAGHIRLGAMWLRLKKLGLDGLAAKAFCTFNKKMRRNLLGPHPRMTVFDVYRLGYLCTLK</sequence>
<dbReference type="AlphaFoldDB" id="A0A0M9VJQ6"/>
<evidence type="ECO:0000313" key="3">
    <source>
        <dbReference type="Proteomes" id="UP000037755"/>
    </source>
</evidence>
<dbReference type="PATRIC" id="fig|1202724.3.peg.4086"/>
<dbReference type="SUPFAM" id="SSF53448">
    <property type="entry name" value="Nucleotide-diphospho-sugar transferases"/>
    <property type="match status" value="1"/>
</dbReference>
<dbReference type="OrthoDB" id="761861at2"/>
<dbReference type="CDD" id="cd00761">
    <property type="entry name" value="Glyco_tranf_GTA_type"/>
    <property type="match status" value="1"/>
</dbReference>
<dbReference type="Proteomes" id="UP000037755">
    <property type="component" value="Unassembled WGS sequence"/>
</dbReference>
<keyword evidence="3" id="KW-1185">Reference proteome</keyword>
<dbReference type="PANTHER" id="PTHR43685:SF2">
    <property type="entry name" value="GLYCOSYLTRANSFERASE 2-LIKE DOMAIN-CONTAINING PROTEIN"/>
    <property type="match status" value="1"/>
</dbReference>
<dbReference type="EMBL" id="LIYD01000005">
    <property type="protein sequence ID" value="KOS08029.1"/>
    <property type="molecule type" value="Genomic_DNA"/>
</dbReference>
<accession>A0A0M9VJQ6</accession>
<protein>
    <recommendedName>
        <fullName evidence="1">Glycosyltransferase 2-like domain-containing protein</fullName>
    </recommendedName>
</protein>
<evidence type="ECO:0000259" key="1">
    <source>
        <dbReference type="Pfam" id="PF00535"/>
    </source>
</evidence>
<dbReference type="RefSeq" id="WP_054409793.1">
    <property type="nucleotide sequence ID" value="NZ_FOYA01000010.1"/>
</dbReference>
<dbReference type="InterPro" id="IPR029044">
    <property type="entry name" value="Nucleotide-diphossugar_trans"/>
</dbReference>
<dbReference type="InterPro" id="IPR050834">
    <property type="entry name" value="Glycosyltransf_2"/>
</dbReference>
<gene>
    <name evidence="2" type="ORF">AM493_19725</name>
</gene>
<comment type="caution">
    <text evidence="2">The sequence shown here is derived from an EMBL/GenBank/DDBJ whole genome shotgun (WGS) entry which is preliminary data.</text>
</comment>
<organism evidence="2 3">
    <name type="scientific">Flavobacterium akiainvivens</name>
    <dbReference type="NCBI Taxonomy" id="1202724"/>
    <lineage>
        <taxon>Bacteria</taxon>
        <taxon>Pseudomonadati</taxon>
        <taxon>Bacteroidota</taxon>
        <taxon>Flavobacteriia</taxon>
        <taxon>Flavobacteriales</taxon>
        <taxon>Flavobacteriaceae</taxon>
        <taxon>Flavobacterium</taxon>
    </lineage>
</organism>